<organism evidence="3">
    <name type="scientific">Enterobius vermicularis</name>
    <name type="common">Human pinworm</name>
    <dbReference type="NCBI Taxonomy" id="51028"/>
    <lineage>
        <taxon>Eukaryota</taxon>
        <taxon>Metazoa</taxon>
        <taxon>Ecdysozoa</taxon>
        <taxon>Nematoda</taxon>
        <taxon>Chromadorea</taxon>
        <taxon>Rhabditida</taxon>
        <taxon>Spirurina</taxon>
        <taxon>Oxyuridomorpha</taxon>
        <taxon>Oxyuroidea</taxon>
        <taxon>Oxyuridae</taxon>
        <taxon>Enterobius</taxon>
    </lineage>
</organism>
<reference evidence="1 2" key="2">
    <citation type="submission" date="2018-10" db="EMBL/GenBank/DDBJ databases">
        <authorList>
            <consortium name="Pathogen Informatics"/>
        </authorList>
    </citation>
    <scope>NUCLEOTIDE SEQUENCE [LARGE SCALE GENOMIC DNA]</scope>
</reference>
<keyword evidence="2" id="KW-1185">Reference proteome</keyword>
<dbReference type="OrthoDB" id="47801at2759"/>
<name>A0A0N4UZY5_ENTVE</name>
<evidence type="ECO:0000313" key="2">
    <source>
        <dbReference type="Proteomes" id="UP000274131"/>
    </source>
</evidence>
<dbReference type="EMBL" id="UXUI01007471">
    <property type="protein sequence ID" value="VDD87770.1"/>
    <property type="molecule type" value="Genomic_DNA"/>
</dbReference>
<dbReference type="Proteomes" id="UP000274131">
    <property type="component" value="Unassembled WGS sequence"/>
</dbReference>
<reference evidence="3" key="1">
    <citation type="submission" date="2017-02" db="UniProtKB">
        <authorList>
            <consortium name="WormBaseParasite"/>
        </authorList>
    </citation>
    <scope>IDENTIFICATION</scope>
</reference>
<protein>
    <submittedName>
        <fullName evidence="3">BTB/POZ domain-containing protein</fullName>
    </submittedName>
</protein>
<dbReference type="WBParaSite" id="EVEC_0000320501-mRNA-1">
    <property type="protein sequence ID" value="EVEC_0000320501-mRNA-1"/>
    <property type="gene ID" value="EVEC_0000320501"/>
</dbReference>
<proteinExistence type="predicted"/>
<evidence type="ECO:0000313" key="3">
    <source>
        <dbReference type="WBParaSite" id="EVEC_0000320501-mRNA-1"/>
    </source>
</evidence>
<dbReference type="AlphaFoldDB" id="A0A0N4UZY5"/>
<evidence type="ECO:0000313" key="1">
    <source>
        <dbReference type="EMBL" id="VDD87770.1"/>
    </source>
</evidence>
<dbReference type="STRING" id="51028.A0A0N4UZY5"/>
<gene>
    <name evidence="1" type="ORF">EVEC_LOCUS2913</name>
</gene>
<accession>A0A0N4UZY5</accession>
<sequence>MVASKVRGFGFIIFENYLPIEKFFLPNGLDRDLQEFMRNYFESSEQRWKVRYERELSLAEFLSLKGVERKLMVEVKSLHVDLVDVAIGRDVISLESCDTVGECLLRSHLSVDILFWLLDNWVAFSNKSCISEFGNVLIKYMDLIIENGFVLAQRSLAHKWCSLLNYSMRAIKAVDSIVHEHLLWRMLTCLKSAVERSYAVENAGSLHWMFTIVFATLQMGVTLAGSERCSNAITSLLISSINTLTAIGETIKKNLNSSIYEKLASDYGLFGLPLELLLYEWPSPVLTLLSRPSSPLASCTGLSPYSAFFTAHSLPANAQSSGWNNKQKVSHHWHVKKQGSSISDAESSELVKNGRGVPGFSKPLLSVNGSLNDLIAQDEMEWFELYDININGEHESHHMGSSGIPSAAPPGTGVFRINENSCASESFHRVRLSPSQLSGLIEVEPLTFTCVAASDHVKVENLETGSVTTISSSSNLSAGQQSNLRPFPLKTTRVSCLGASTPVPQQLAAKAQEVGLEQTLIKEKITRISRHRYTEHHHNFLLVKSELWRKIKLFWDTEKHSDLPCSTEKQPSSEERTVGERKLQFTEDQTHFPRQLFTTVAVVPSDLLRPPPRQVLTIERMALGDFQSCSEYHALCKLVFLVALLKVLWAGVGTRRFVVLDFGLPVLLTDIVIPSCAELSSLFVDIWLLGESIDGRRLTGSSQIGCKSIILQDLAPNMLVRFLKITYVGRQAFSSSCRIPIGLFFGHRFFSTWQTYACPLLLGTSASSVSLYTDKGVSLSQLRHLCEDLRCRHQLSCTELQRLVKERAATKEVRRTYKECIYIRAQWNIFHNVVRRIENDLRSPNGLITERRCGWSTCCFDQLRVTAGEICTLLSVSAHFLDVRAIAVFTAAHAVSSFASQGVGLKSIPILEAASVAPTVDQVAPLLLTLETAVLHFCLFCTLNLPLLQPSKVKCATWIFQHGACTQWWPRFFPAVLAKVFAAPYKKGDEKQTSLFLKEAYENFVIRSLLPGLKLS</sequence>